<gene>
    <name evidence="2 4" type="primary">apaG</name>
    <name evidence="4" type="ORF">LMG1873_00343</name>
</gene>
<dbReference type="SUPFAM" id="SSF110069">
    <property type="entry name" value="ApaG-like"/>
    <property type="match status" value="1"/>
</dbReference>
<dbReference type="EMBL" id="CADIJS010000001">
    <property type="protein sequence ID" value="CAB3656516.1"/>
    <property type="molecule type" value="Genomic_DNA"/>
</dbReference>
<dbReference type="PROSITE" id="PS51087">
    <property type="entry name" value="APAG"/>
    <property type="match status" value="1"/>
</dbReference>
<accession>A0ABM8KTP5</accession>
<dbReference type="Pfam" id="PF04379">
    <property type="entry name" value="DUF525"/>
    <property type="match status" value="1"/>
</dbReference>
<evidence type="ECO:0000313" key="4">
    <source>
        <dbReference type="EMBL" id="CAB3656516.1"/>
    </source>
</evidence>
<dbReference type="Gene3D" id="2.60.40.1470">
    <property type="entry name" value="ApaG domain"/>
    <property type="match status" value="1"/>
</dbReference>
<dbReference type="InterPro" id="IPR050718">
    <property type="entry name" value="ApaG-like"/>
</dbReference>
<comment type="caution">
    <text evidence="4">The sequence shown here is derived from an EMBL/GenBank/DDBJ whole genome shotgun (WGS) entry which is preliminary data.</text>
</comment>
<dbReference type="HAMAP" id="MF_00791">
    <property type="entry name" value="ApaG"/>
    <property type="match status" value="1"/>
</dbReference>
<evidence type="ECO:0000256" key="2">
    <source>
        <dbReference type="HAMAP-Rule" id="MF_00791"/>
    </source>
</evidence>
<dbReference type="NCBIfam" id="NF003967">
    <property type="entry name" value="PRK05461.1"/>
    <property type="match status" value="1"/>
</dbReference>
<name>A0ABM8KTP5_9BURK</name>
<feature type="domain" description="ApaG" evidence="3">
    <location>
        <begin position="30"/>
        <end position="154"/>
    </location>
</feature>
<organism evidence="4 5">
    <name type="scientific">Achromobacter piechaudii</name>
    <dbReference type="NCBI Taxonomy" id="72556"/>
    <lineage>
        <taxon>Bacteria</taxon>
        <taxon>Pseudomonadati</taxon>
        <taxon>Pseudomonadota</taxon>
        <taxon>Betaproteobacteria</taxon>
        <taxon>Burkholderiales</taxon>
        <taxon>Alcaligenaceae</taxon>
        <taxon>Achromobacter</taxon>
    </lineage>
</organism>
<dbReference type="Proteomes" id="UP000494116">
    <property type="component" value="Unassembled WGS sequence"/>
</dbReference>
<evidence type="ECO:0000256" key="1">
    <source>
        <dbReference type="ARBA" id="ARBA00017693"/>
    </source>
</evidence>
<evidence type="ECO:0000259" key="3">
    <source>
        <dbReference type="PROSITE" id="PS51087"/>
    </source>
</evidence>
<protein>
    <recommendedName>
        <fullName evidence="1 2">Protein ApaG</fullName>
    </recommendedName>
</protein>
<dbReference type="InterPro" id="IPR023065">
    <property type="entry name" value="Uncharacterised_ApaG"/>
</dbReference>
<reference evidence="4 5" key="1">
    <citation type="submission" date="2020-04" db="EMBL/GenBank/DDBJ databases">
        <authorList>
            <person name="De Canck E."/>
        </authorList>
    </citation>
    <scope>NUCLEOTIDE SEQUENCE [LARGE SCALE GENOMIC DNA]</scope>
    <source>
        <strain evidence="4 5">LMG 1873</strain>
    </source>
</reference>
<dbReference type="InterPro" id="IPR036767">
    <property type="entry name" value="ApaG_sf"/>
</dbReference>
<dbReference type="InterPro" id="IPR007474">
    <property type="entry name" value="ApaG_domain"/>
</dbReference>
<proteinExistence type="inferred from homology"/>
<evidence type="ECO:0000313" key="5">
    <source>
        <dbReference type="Proteomes" id="UP000494116"/>
    </source>
</evidence>
<keyword evidence="5" id="KW-1185">Reference proteome</keyword>
<sequence length="154" mass="16982">MARYRGSEICVFQTPGADLRLARPATQGRTVKPYDLSVSVSPRFVPEQSDPGEQQFVFAYTVRITNTGEHPAQVISRHWIITDGNQRVQEVRGLGIVGQQPLLAPGETFEYTSGCPLPTPVGTMRGTYHCVGENGIPFEVPISEFVLAMPRTLH</sequence>
<dbReference type="PANTHER" id="PTHR47191:SF2">
    <property type="entry name" value="OS05G0170800 PROTEIN"/>
    <property type="match status" value="1"/>
</dbReference>
<dbReference type="PANTHER" id="PTHR47191">
    <property type="entry name" value="OS05G0170800 PROTEIN"/>
    <property type="match status" value="1"/>
</dbReference>